<feature type="region of interest" description="Disordered" evidence="1">
    <location>
        <begin position="160"/>
        <end position="185"/>
    </location>
</feature>
<name>L1JA70_GUITC</name>
<feature type="transmembrane region" description="Helical" evidence="2">
    <location>
        <begin position="52"/>
        <end position="69"/>
    </location>
</feature>
<dbReference type="HOGENOM" id="CLU_1356929_0_0_1"/>
<dbReference type="EnsemblProtists" id="EKX44985">
    <property type="protein sequence ID" value="EKX44985"/>
    <property type="gene ID" value="GUITHDRAFT_152813"/>
</dbReference>
<evidence type="ECO:0000256" key="2">
    <source>
        <dbReference type="SAM" id="Phobius"/>
    </source>
</evidence>
<evidence type="ECO:0000256" key="1">
    <source>
        <dbReference type="SAM" id="MobiDB-lite"/>
    </source>
</evidence>
<evidence type="ECO:0000313" key="4">
    <source>
        <dbReference type="EnsemblProtists" id="EKX44985"/>
    </source>
</evidence>
<keyword evidence="2" id="KW-1133">Transmembrane helix</keyword>
<sequence>MEVLDGGDVNGSGQAGDDMMQIQVNEIDEEMLAYMVKQVVVEQTKHHRKYEIFFLWVFMCCCFVTIAILRKQRQERRLTQRCRSHQLEIDEDDRQEEAHESLTSLKRQCSPRCKKDNCDPTREYCPAFHKQQDDFQVLHYLSSLSGKLQQMMDESYNHDYRKKELKPKPRLNSTTSPRQKTAIAKQRTPVSGSCVRWLTTSF</sequence>
<gene>
    <name evidence="3" type="ORF">GUITHDRAFT_152813</name>
</gene>
<protein>
    <submittedName>
        <fullName evidence="3 4">Uncharacterized protein</fullName>
    </submittedName>
</protein>
<reference evidence="3 5" key="1">
    <citation type="journal article" date="2012" name="Nature">
        <title>Algal genomes reveal evolutionary mosaicism and the fate of nucleomorphs.</title>
        <authorList>
            <consortium name="DOE Joint Genome Institute"/>
            <person name="Curtis B.A."/>
            <person name="Tanifuji G."/>
            <person name="Burki F."/>
            <person name="Gruber A."/>
            <person name="Irimia M."/>
            <person name="Maruyama S."/>
            <person name="Arias M.C."/>
            <person name="Ball S.G."/>
            <person name="Gile G.H."/>
            <person name="Hirakawa Y."/>
            <person name="Hopkins J.F."/>
            <person name="Kuo A."/>
            <person name="Rensing S.A."/>
            <person name="Schmutz J."/>
            <person name="Symeonidi A."/>
            <person name="Elias M."/>
            <person name="Eveleigh R.J."/>
            <person name="Herman E.K."/>
            <person name="Klute M.J."/>
            <person name="Nakayama T."/>
            <person name="Obornik M."/>
            <person name="Reyes-Prieto A."/>
            <person name="Armbrust E.V."/>
            <person name="Aves S.J."/>
            <person name="Beiko R.G."/>
            <person name="Coutinho P."/>
            <person name="Dacks J.B."/>
            <person name="Durnford D.G."/>
            <person name="Fast N.M."/>
            <person name="Green B.R."/>
            <person name="Grisdale C.J."/>
            <person name="Hempel F."/>
            <person name="Henrissat B."/>
            <person name="Hoppner M.P."/>
            <person name="Ishida K."/>
            <person name="Kim E."/>
            <person name="Koreny L."/>
            <person name="Kroth P.G."/>
            <person name="Liu Y."/>
            <person name="Malik S.B."/>
            <person name="Maier U.G."/>
            <person name="McRose D."/>
            <person name="Mock T."/>
            <person name="Neilson J.A."/>
            <person name="Onodera N.T."/>
            <person name="Poole A.M."/>
            <person name="Pritham E.J."/>
            <person name="Richards T.A."/>
            <person name="Rocap G."/>
            <person name="Roy S.W."/>
            <person name="Sarai C."/>
            <person name="Schaack S."/>
            <person name="Shirato S."/>
            <person name="Slamovits C.H."/>
            <person name="Spencer D.F."/>
            <person name="Suzuki S."/>
            <person name="Worden A.Z."/>
            <person name="Zauner S."/>
            <person name="Barry K."/>
            <person name="Bell C."/>
            <person name="Bharti A.K."/>
            <person name="Crow J.A."/>
            <person name="Grimwood J."/>
            <person name="Kramer R."/>
            <person name="Lindquist E."/>
            <person name="Lucas S."/>
            <person name="Salamov A."/>
            <person name="McFadden G.I."/>
            <person name="Lane C.E."/>
            <person name="Keeling P.J."/>
            <person name="Gray M.W."/>
            <person name="Grigoriev I.V."/>
            <person name="Archibald J.M."/>
        </authorList>
    </citation>
    <scope>NUCLEOTIDE SEQUENCE</scope>
    <source>
        <strain evidence="3 5">CCMP2712</strain>
    </source>
</reference>
<proteinExistence type="predicted"/>
<evidence type="ECO:0000313" key="3">
    <source>
        <dbReference type="EMBL" id="EKX44985.1"/>
    </source>
</evidence>
<keyword evidence="2" id="KW-0472">Membrane</keyword>
<accession>L1JA70</accession>
<keyword evidence="5" id="KW-1185">Reference proteome</keyword>
<dbReference type="KEGG" id="gtt:GUITHDRAFT_152813"/>
<evidence type="ECO:0000313" key="5">
    <source>
        <dbReference type="Proteomes" id="UP000011087"/>
    </source>
</evidence>
<organism evidence="3">
    <name type="scientific">Guillardia theta (strain CCMP2712)</name>
    <name type="common">Cryptophyte</name>
    <dbReference type="NCBI Taxonomy" id="905079"/>
    <lineage>
        <taxon>Eukaryota</taxon>
        <taxon>Cryptophyceae</taxon>
        <taxon>Pyrenomonadales</taxon>
        <taxon>Geminigeraceae</taxon>
        <taxon>Guillardia</taxon>
    </lineage>
</organism>
<keyword evidence="2" id="KW-0812">Transmembrane</keyword>
<reference evidence="4" key="3">
    <citation type="submission" date="2016-03" db="UniProtKB">
        <authorList>
            <consortium name="EnsemblProtists"/>
        </authorList>
    </citation>
    <scope>IDENTIFICATION</scope>
</reference>
<dbReference type="EMBL" id="JH993001">
    <property type="protein sequence ID" value="EKX44985.1"/>
    <property type="molecule type" value="Genomic_DNA"/>
</dbReference>
<dbReference type="GeneID" id="17301674"/>
<dbReference type="RefSeq" id="XP_005831965.1">
    <property type="nucleotide sequence ID" value="XM_005831908.1"/>
</dbReference>
<dbReference type="Proteomes" id="UP000011087">
    <property type="component" value="Unassembled WGS sequence"/>
</dbReference>
<dbReference type="AlphaFoldDB" id="L1JA70"/>
<reference evidence="5" key="2">
    <citation type="submission" date="2012-11" db="EMBL/GenBank/DDBJ databases">
        <authorList>
            <person name="Kuo A."/>
            <person name="Curtis B.A."/>
            <person name="Tanifuji G."/>
            <person name="Burki F."/>
            <person name="Gruber A."/>
            <person name="Irimia M."/>
            <person name="Maruyama S."/>
            <person name="Arias M.C."/>
            <person name="Ball S.G."/>
            <person name="Gile G.H."/>
            <person name="Hirakawa Y."/>
            <person name="Hopkins J.F."/>
            <person name="Rensing S.A."/>
            <person name="Schmutz J."/>
            <person name="Symeonidi A."/>
            <person name="Elias M."/>
            <person name="Eveleigh R.J."/>
            <person name="Herman E.K."/>
            <person name="Klute M.J."/>
            <person name="Nakayama T."/>
            <person name="Obornik M."/>
            <person name="Reyes-Prieto A."/>
            <person name="Armbrust E.V."/>
            <person name="Aves S.J."/>
            <person name="Beiko R.G."/>
            <person name="Coutinho P."/>
            <person name="Dacks J.B."/>
            <person name="Durnford D.G."/>
            <person name="Fast N.M."/>
            <person name="Green B.R."/>
            <person name="Grisdale C."/>
            <person name="Hempe F."/>
            <person name="Henrissat B."/>
            <person name="Hoppner M.P."/>
            <person name="Ishida K.-I."/>
            <person name="Kim E."/>
            <person name="Koreny L."/>
            <person name="Kroth P.G."/>
            <person name="Liu Y."/>
            <person name="Malik S.-B."/>
            <person name="Maier U.G."/>
            <person name="McRose D."/>
            <person name="Mock T."/>
            <person name="Neilson J.A."/>
            <person name="Onodera N.T."/>
            <person name="Poole A.M."/>
            <person name="Pritham E.J."/>
            <person name="Richards T.A."/>
            <person name="Rocap G."/>
            <person name="Roy S.W."/>
            <person name="Sarai C."/>
            <person name="Schaack S."/>
            <person name="Shirato S."/>
            <person name="Slamovits C.H."/>
            <person name="Spencer D.F."/>
            <person name="Suzuki S."/>
            <person name="Worden A.Z."/>
            <person name="Zauner S."/>
            <person name="Barry K."/>
            <person name="Bell C."/>
            <person name="Bharti A.K."/>
            <person name="Crow J.A."/>
            <person name="Grimwood J."/>
            <person name="Kramer R."/>
            <person name="Lindquist E."/>
            <person name="Lucas S."/>
            <person name="Salamov A."/>
            <person name="McFadden G.I."/>
            <person name="Lane C.E."/>
            <person name="Keeling P.J."/>
            <person name="Gray M.W."/>
            <person name="Grigoriev I.V."/>
            <person name="Archibald J.M."/>
        </authorList>
    </citation>
    <scope>NUCLEOTIDE SEQUENCE</scope>
    <source>
        <strain evidence="5">CCMP2712</strain>
    </source>
</reference>
<dbReference type="PaxDb" id="55529-EKX44985"/>